<keyword evidence="1" id="KW-0812">Transmembrane</keyword>
<dbReference type="AlphaFoldDB" id="A0A6G0U172"/>
<comment type="caution">
    <text evidence="2">The sequence shown here is derived from an EMBL/GenBank/DDBJ whole genome shotgun (WGS) entry which is preliminary data.</text>
</comment>
<keyword evidence="1" id="KW-1133">Transmembrane helix</keyword>
<organism evidence="2 3">
    <name type="scientific">Aphis glycines</name>
    <name type="common">Soybean aphid</name>
    <dbReference type="NCBI Taxonomy" id="307491"/>
    <lineage>
        <taxon>Eukaryota</taxon>
        <taxon>Metazoa</taxon>
        <taxon>Ecdysozoa</taxon>
        <taxon>Arthropoda</taxon>
        <taxon>Hexapoda</taxon>
        <taxon>Insecta</taxon>
        <taxon>Pterygota</taxon>
        <taxon>Neoptera</taxon>
        <taxon>Paraneoptera</taxon>
        <taxon>Hemiptera</taxon>
        <taxon>Sternorrhyncha</taxon>
        <taxon>Aphidomorpha</taxon>
        <taxon>Aphidoidea</taxon>
        <taxon>Aphididae</taxon>
        <taxon>Aphidini</taxon>
        <taxon>Aphis</taxon>
        <taxon>Aphis</taxon>
    </lineage>
</organism>
<feature type="transmembrane region" description="Helical" evidence="1">
    <location>
        <begin position="21"/>
        <end position="41"/>
    </location>
</feature>
<evidence type="ECO:0000256" key="1">
    <source>
        <dbReference type="SAM" id="Phobius"/>
    </source>
</evidence>
<name>A0A6G0U172_APHGL</name>
<evidence type="ECO:0000313" key="2">
    <source>
        <dbReference type="EMBL" id="KAE9542845.1"/>
    </source>
</evidence>
<protein>
    <submittedName>
        <fullName evidence="2">Uncharacterized protein</fullName>
    </submittedName>
</protein>
<dbReference type="Proteomes" id="UP000475862">
    <property type="component" value="Unassembled WGS sequence"/>
</dbReference>
<reference evidence="2 3" key="1">
    <citation type="submission" date="2019-08" db="EMBL/GenBank/DDBJ databases">
        <title>The genome of the soybean aphid Biotype 1, its phylome, world population structure and adaptation to the North American continent.</title>
        <authorList>
            <person name="Giordano R."/>
            <person name="Donthu R.K."/>
            <person name="Hernandez A.G."/>
            <person name="Wright C.L."/>
            <person name="Zimin A.V."/>
        </authorList>
    </citation>
    <scope>NUCLEOTIDE SEQUENCE [LARGE SCALE GENOMIC DNA]</scope>
    <source>
        <tissue evidence="2">Whole aphids</tissue>
    </source>
</reference>
<feature type="transmembrane region" description="Helical" evidence="1">
    <location>
        <begin position="182"/>
        <end position="203"/>
    </location>
</feature>
<accession>A0A6G0U172</accession>
<proteinExistence type="predicted"/>
<dbReference type="EMBL" id="VYZN01000009">
    <property type="protein sequence ID" value="KAE9542845.1"/>
    <property type="molecule type" value="Genomic_DNA"/>
</dbReference>
<sequence>MYSYFLPPSHRAQSSKLFTTSYRYLLLSLYIIVQYTIYIYIELVRFKQLKLNNQQVEFTHTFPLSVLICNNSNFQNEPIYQEGKKYGVTAALIVLHFCYGLCAFLQIKTSLHYFIVQRQRLISTALDRVPRVSVKQAKAALTFLRKFTGHSNDVNNDKVYYFTLNEVENRDSRNRYNYTANLLCKDFLLFFFPTSFMAIISAGKTKLIVEKCEKSGTLSNCSYNMSYSISIASTGHTASQYHSGSQHNYLIAIRVYNYPEPGHFAATDLSIMKNLFISSVVTFCPLPRRRLKSESRLLHFSATTSLSFADNDQYFLDVDYLPIVSID</sequence>
<keyword evidence="3" id="KW-1185">Reference proteome</keyword>
<evidence type="ECO:0000313" key="3">
    <source>
        <dbReference type="Proteomes" id="UP000475862"/>
    </source>
</evidence>
<keyword evidence="1" id="KW-0472">Membrane</keyword>
<gene>
    <name evidence="2" type="ORF">AGLY_002756</name>
</gene>
<feature type="transmembrane region" description="Helical" evidence="1">
    <location>
        <begin position="86"/>
        <end position="105"/>
    </location>
</feature>